<evidence type="ECO:0000256" key="1">
    <source>
        <dbReference type="SAM" id="Phobius"/>
    </source>
</evidence>
<feature type="transmembrane region" description="Helical" evidence="1">
    <location>
        <begin position="182"/>
        <end position="204"/>
    </location>
</feature>
<proteinExistence type="predicted"/>
<evidence type="ECO:0008006" key="4">
    <source>
        <dbReference type="Google" id="ProtNLM"/>
    </source>
</evidence>
<protein>
    <recommendedName>
        <fullName evidence="4">ABC transporter permease</fullName>
    </recommendedName>
</protein>
<feature type="transmembrane region" description="Helical" evidence="1">
    <location>
        <begin position="20"/>
        <end position="42"/>
    </location>
</feature>
<keyword evidence="1" id="KW-1133">Transmembrane helix</keyword>
<reference evidence="2 3" key="1">
    <citation type="submission" date="2021-03" db="EMBL/GenBank/DDBJ databases">
        <title>Complete Genome Sequences of Two Lysobacter Strains Isolated from Sea Water (Lysobacter caseinilyticus) and Soil (Lysobacter helvus) in South Korea.</title>
        <authorList>
            <person name="Watanabe Y."/>
            <person name="Arakawa K."/>
        </authorList>
    </citation>
    <scope>NUCLEOTIDE SEQUENCE [LARGE SCALE GENOMIC DNA]</scope>
    <source>
        <strain evidence="2 3">KVB24</strain>
    </source>
</reference>
<organism evidence="2 3">
    <name type="scientific">Noviluteimonas caseinilytica</name>
    <dbReference type="NCBI Taxonomy" id="2675101"/>
    <lineage>
        <taxon>Bacteria</taxon>
        <taxon>Pseudomonadati</taxon>
        <taxon>Pseudomonadota</taxon>
        <taxon>Gammaproteobacteria</taxon>
        <taxon>Lysobacterales</taxon>
        <taxon>Lysobacteraceae</taxon>
        <taxon>Noviluteimonas</taxon>
    </lineage>
</organism>
<keyword evidence="3" id="KW-1185">Reference proteome</keyword>
<keyword evidence="1" id="KW-0472">Membrane</keyword>
<accession>A0ABM7Q6Q0</accession>
<dbReference type="EMBL" id="AP024545">
    <property type="protein sequence ID" value="BCT93068.1"/>
    <property type="molecule type" value="Genomic_DNA"/>
</dbReference>
<dbReference type="Proteomes" id="UP000681317">
    <property type="component" value="Chromosome"/>
</dbReference>
<evidence type="ECO:0000313" key="3">
    <source>
        <dbReference type="Proteomes" id="UP000681317"/>
    </source>
</evidence>
<dbReference type="RefSeq" id="WP_213434013.1">
    <property type="nucleotide sequence ID" value="NZ_AP024545.1"/>
</dbReference>
<feature type="transmembrane region" description="Helical" evidence="1">
    <location>
        <begin position="224"/>
        <end position="248"/>
    </location>
</feature>
<keyword evidence="1" id="KW-0812">Transmembrane</keyword>
<sequence length="253" mass="27110">MTALARTLSAEVLKLRGTLASWMCVIAPLLVVTLYVLQMSFIDYGHRPVAPPAQAWSMFAQSAMVMWALLMLPLFVTLQAALLAGLEHGPDRWKHLLALPLPRSAHYLAKTLVLAAMVAFATMSMVVLVPIGGAVLGWVQPKSGIAGAPPWDLLVSRSLACTAAAMLIVALHTWASIRWRSFTVAVSFGMTATVAGFLIGQSARFGKFYPWSLPLQVHAADGRFTTWAVTAGLVGGLLVTTAGAIAFARREVQ</sequence>
<evidence type="ECO:0000313" key="2">
    <source>
        <dbReference type="EMBL" id="BCT93068.1"/>
    </source>
</evidence>
<dbReference type="Pfam" id="PF12730">
    <property type="entry name" value="ABC2_membrane_4"/>
    <property type="match status" value="1"/>
</dbReference>
<feature type="transmembrane region" description="Helical" evidence="1">
    <location>
        <begin position="154"/>
        <end position="175"/>
    </location>
</feature>
<feature type="transmembrane region" description="Helical" evidence="1">
    <location>
        <begin position="107"/>
        <end position="134"/>
    </location>
</feature>
<feature type="transmembrane region" description="Helical" evidence="1">
    <location>
        <begin position="62"/>
        <end position="86"/>
    </location>
</feature>
<dbReference type="CDD" id="cd21809">
    <property type="entry name" value="ABC-2_lan_permease-like"/>
    <property type="match status" value="1"/>
</dbReference>
<name>A0ABM7Q6Q0_9GAMM</name>
<gene>
    <name evidence="2" type="ORF">LYSCAS_20920</name>
</gene>